<dbReference type="PANTHER" id="PTHR22968">
    <property type="entry name" value="PROTEIN KINASE C, MU"/>
    <property type="match status" value="1"/>
</dbReference>
<evidence type="ECO:0000313" key="17">
    <source>
        <dbReference type="EMBL" id="CAD7632212.1"/>
    </source>
</evidence>
<evidence type="ECO:0000256" key="3">
    <source>
        <dbReference type="ARBA" id="ARBA00022527"/>
    </source>
</evidence>
<dbReference type="InterPro" id="IPR020454">
    <property type="entry name" value="DAG/PE-bd"/>
</dbReference>
<evidence type="ECO:0000256" key="12">
    <source>
        <dbReference type="ARBA" id="ARBA00022840"/>
    </source>
</evidence>
<comment type="catalytic activity">
    <reaction evidence="13">
        <text>L-threonyl-[protein] + ATP = O-phospho-L-threonyl-[protein] + ADP + H(+)</text>
        <dbReference type="Rhea" id="RHEA:46608"/>
        <dbReference type="Rhea" id="RHEA-COMP:11060"/>
        <dbReference type="Rhea" id="RHEA-COMP:11605"/>
        <dbReference type="ChEBI" id="CHEBI:15378"/>
        <dbReference type="ChEBI" id="CHEBI:30013"/>
        <dbReference type="ChEBI" id="CHEBI:30616"/>
        <dbReference type="ChEBI" id="CHEBI:61977"/>
        <dbReference type="ChEBI" id="CHEBI:456216"/>
        <dbReference type="EC" id="2.7.11.13"/>
    </reaction>
</comment>
<feature type="domain" description="Phorbol-ester/DAG-type" evidence="16">
    <location>
        <begin position="202"/>
        <end position="252"/>
    </location>
</feature>
<feature type="domain" description="Phorbol-ester/DAG-type" evidence="16">
    <location>
        <begin position="273"/>
        <end position="323"/>
    </location>
</feature>
<dbReference type="GO" id="GO:0005829">
    <property type="term" value="C:cytosol"/>
    <property type="evidence" value="ECO:0007669"/>
    <property type="project" value="TreeGrafter"/>
</dbReference>
<dbReference type="FunFam" id="3.30.60.20:FF:000003">
    <property type="entry name" value="Protein kinase C delta"/>
    <property type="match status" value="1"/>
</dbReference>
<dbReference type="Pfam" id="PF00130">
    <property type="entry name" value="C1_1"/>
    <property type="match status" value="2"/>
</dbReference>
<gene>
    <name evidence="17" type="ORF">OSB1V03_LOCUS12617</name>
</gene>
<feature type="domain" description="C2" evidence="15">
    <location>
        <begin position="1"/>
        <end position="117"/>
    </location>
</feature>
<dbReference type="CDD" id="cd04014">
    <property type="entry name" value="C2_PKC_epsilon"/>
    <property type="match status" value="1"/>
</dbReference>
<dbReference type="GO" id="GO:0007200">
    <property type="term" value="P:phospholipase C-activating G protein-coupled receptor signaling pathway"/>
    <property type="evidence" value="ECO:0007669"/>
    <property type="project" value="TreeGrafter"/>
</dbReference>
<keyword evidence="12" id="KW-0067">ATP-binding</keyword>
<dbReference type="EMBL" id="CAJPIZ010010613">
    <property type="protein sequence ID" value="CAG2112642.1"/>
    <property type="molecule type" value="Genomic_DNA"/>
</dbReference>
<evidence type="ECO:0000256" key="11">
    <source>
        <dbReference type="ARBA" id="ARBA00022833"/>
    </source>
</evidence>
<keyword evidence="7" id="KW-0677">Repeat</keyword>
<feature type="non-terminal residue" evidence="17">
    <location>
        <position position="1"/>
    </location>
</feature>
<name>A0A7R9KZ95_9ACAR</name>
<dbReference type="PRINTS" id="PR00008">
    <property type="entry name" value="DAGPEDOMAIN"/>
</dbReference>
<evidence type="ECO:0000256" key="9">
    <source>
        <dbReference type="ARBA" id="ARBA00022771"/>
    </source>
</evidence>
<evidence type="ECO:0000256" key="4">
    <source>
        <dbReference type="ARBA" id="ARBA00022553"/>
    </source>
</evidence>
<evidence type="ECO:0000256" key="2">
    <source>
        <dbReference type="ARBA" id="ARBA00012429"/>
    </source>
</evidence>
<evidence type="ECO:0000256" key="7">
    <source>
        <dbReference type="ARBA" id="ARBA00022737"/>
    </source>
</evidence>
<keyword evidence="9" id="KW-0863">Zinc-finger</keyword>
<dbReference type="Pfam" id="PF00168">
    <property type="entry name" value="C2"/>
    <property type="match status" value="1"/>
</dbReference>
<keyword evidence="8" id="KW-0547">Nucleotide-binding</keyword>
<keyword evidence="4" id="KW-0597">Phosphoprotein</keyword>
<comment type="similarity">
    <text evidence="1">Belongs to the protein kinase superfamily. AGC Ser/Thr protein kinase family. PKC subfamily.</text>
</comment>
<keyword evidence="11" id="KW-0862">Zinc</keyword>
<evidence type="ECO:0000256" key="8">
    <source>
        <dbReference type="ARBA" id="ARBA00022741"/>
    </source>
</evidence>
<accession>A0A7R9KZ95</accession>
<proteinExistence type="inferred from homology"/>
<dbReference type="InterPro" id="IPR046349">
    <property type="entry name" value="C1-like_sf"/>
</dbReference>
<evidence type="ECO:0000259" key="15">
    <source>
        <dbReference type="PROSITE" id="PS50004"/>
    </source>
</evidence>
<dbReference type="Proteomes" id="UP000759131">
    <property type="component" value="Unassembled WGS sequence"/>
</dbReference>
<dbReference type="FunFam" id="3.30.60.20:FF:000063">
    <property type="entry name" value="Protein kinase C"/>
    <property type="match status" value="1"/>
</dbReference>
<dbReference type="GO" id="GO:0008270">
    <property type="term" value="F:zinc ion binding"/>
    <property type="evidence" value="ECO:0007669"/>
    <property type="project" value="UniProtKB-KW"/>
</dbReference>
<dbReference type="EMBL" id="OC865188">
    <property type="protein sequence ID" value="CAD7632212.1"/>
    <property type="molecule type" value="Genomic_DNA"/>
</dbReference>
<dbReference type="InterPro" id="IPR000008">
    <property type="entry name" value="C2_dom"/>
</dbReference>
<dbReference type="SMART" id="SM00109">
    <property type="entry name" value="C1"/>
    <property type="match status" value="2"/>
</dbReference>
<comment type="catalytic activity">
    <reaction evidence="14">
        <text>L-seryl-[protein] + ATP = O-phospho-L-seryl-[protein] + ADP + H(+)</text>
        <dbReference type="Rhea" id="RHEA:17989"/>
        <dbReference type="Rhea" id="RHEA-COMP:9863"/>
        <dbReference type="Rhea" id="RHEA-COMP:11604"/>
        <dbReference type="ChEBI" id="CHEBI:15378"/>
        <dbReference type="ChEBI" id="CHEBI:29999"/>
        <dbReference type="ChEBI" id="CHEBI:30616"/>
        <dbReference type="ChEBI" id="CHEBI:83421"/>
        <dbReference type="ChEBI" id="CHEBI:456216"/>
        <dbReference type="EC" id="2.7.11.13"/>
    </reaction>
</comment>
<evidence type="ECO:0000256" key="10">
    <source>
        <dbReference type="ARBA" id="ARBA00022777"/>
    </source>
</evidence>
<dbReference type="PANTHER" id="PTHR22968:SF14">
    <property type="entry name" value="PROTEIN KINASE C"/>
    <property type="match status" value="1"/>
</dbReference>
<evidence type="ECO:0000256" key="1">
    <source>
        <dbReference type="ARBA" id="ARBA00005490"/>
    </source>
</evidence>
<dbReference type="SUPFAM" id="SSF57889">
    <property type="entry name" value="Cysteine-rich domain"/>
    <property type="match status" value="2"/>
</dbReference>
<dbReference type="SUPFAM" id="SSF49562">
    <property type="entry name" value="C2 domain (Calcium/lipid-binding domain, CaLB)"/>
    <property type="match status" value="1"/>
</dbReference>
<dbReference type="SMART" id="SM00239">
    <property type="entry name" value="C2"/>
    <property type="match status" value="1"/>
</dbReference>
<keyword evidence="10" id="KW-0418">Kinase</keyword>
<dbReference type="Gene3D" id="3.30.60.20">
    <property type="match status" value="2"/>
</dbReference>
<dbReference type="PROSITE" id="PS50081">
    <property type="entry name" value="ZF_DAG_PE_2"/>
    <property type="match status" value="2"/>
</dbReference>
<keyword evidence="5" id="KW-0808">Transferase</keyword>
<sequence>MPFTGKLRLCVIEAQELKPTQFSVRHKLEAVVGKGQQMLIDPYVNIAIDDTPIDRSSTKQRTFKPLWNEVFTCDVQNGHNLLLTVFHDASIPPDDFVANCSIAFDDLLTDEAVNGANTSDIWVDLEPGGRIHVTVELQSLHQDSKTMSTGSALSSEPREFKERQGFNRRRGALRRRVHQFKERQGFNRRRGALRRRVHQVNGHKFMATILRQPTFCSHCSQFIWGLGKQGYQCQVCTCVVHKRCHESVVTKCPGCKEDNDSSLLAGRFNINVPHRFVVHSFRTPTYCNHCGSMLYGIFRQGLKCAECDINVHKRCQNNVANNCGINAKVLADVLQGLGISGE</sequence>
<evidence type="ECO:0000259" key="16">
    <source>
        <dbReference type="PROSITE" id="PS50081"/>
    </source>
</evidence>
<evidence type="ECO:0000256" key="6">
    <source>
        <dbReference type="ARBA" id="ARBA00022723"/>
    </source>
</evidence>
<dbReference type="AlphaFoldDB" id="A0A7R9KZ95"/>
<dbReference type="EC" id="2.7.11.13" evidence="2"/>
<evidence type="ECO:0000256" key="13">
    <source>
        <dbReference type="ARBA" id="ARBA00047272"/>
    </source>
</evidence>
<evidence type="ECO:0000256" key="5">
    <source>
        <dbReference type="ARBA" id="ARBA00022679"/>
    </source>
</evidence>
<dbReference type="Gene3D" id="2.60.40.150">
    <property type="entry name" value="C2 domain"/>
    <property type="match status" value="1"/>
</dbReference>
<protein>
    <recommendedName>
        <fullName evidence="2">protein kinase C</fullName>
        <ecNumber evidence="2">2.7.11.13</ecNumber>
    </recommendedName>
</protein>
<dbReference type="CDD" id="cd20838">
    <property type="entry name" value="C1_nPKC_epsilon-like_rpt2"/>
    <property type="match status" value="1"/>
</dbReference>
<reference evidence="17" key="1">
    <citation type="submission" date="2020-11" db="EMBL/GenBank/DDBJ databases">
        <authorList>
            <person name="Tran Van P."/>
        </authorList>
    </citation>
    <scope>NUCLEOTIDE SEQUENCE</scope>
</reference>
<organism evidence="17">
    <name type="scientific">Medioppia subpectinata</name>
    <dbReference type="NCBI Taxonomy" id="1979941"/>
    <lineage>
        <taxon>Eukaryota</taxon>
        <taxon>Metazoa</taxon>
        <taxon>Ecdysozoa</taxon>
        <taxon>Arthropoda</taxon>
        <taxon>Chelicerata</taxon>
        <taxon>Arachnida</taxon>
        <taxon>Acari</taxon>
        <taxon>Acariformes</taxon>
        <taxon>Sarcoptiformes</taxon>
        <taxon>Oribatida</taxon>
        <taxon>Brachypylina</taxon>
        <taxon>Oppioidea</taxon>
        <taxon>Oppiidae</taxon>
        <taxon>Medioppia</taxon>
    </lineage>
</organism>
<dbReference type="GO" id="GO:0035556">
    <property type="term" value="P:intracellular signal transduction"/>
    <property type="evidence" value="ECO:0007669"/>
    <property type="project" value="TreeGrafter"/>
</dbReference>
<dbReference type="GO" id="GO:0005524">
    <property type="term" value="F:ATP binding"/>
    <property type="evidence" value="ECO:0007669"/>
    <property type="project" value="UniProtKB-KW"/>
</dbReference>
<dbReference type="InterPro" id="IPR035892">
    <property type="entry name" value="C2_domain_sf"/>
</dbReference>
<dbReference type="OrthoDB" id="63267at2759"/>
<dbReference type="PROSITE" id="PS50004">
    <property type="entry name" value="C2"/>
    <property type="match status" value="1"/>
</dbReference>
<evidence type="ECO:0000256" key="14">
    <source>
        <dbReference type="ARBA" id="ARBA00047470"/>
    </source>
</evidence>
<dbReference type="InterPro" id="IPR002219">
    <property type="entry name" value="PKC_DAG/PE"/>
</dbReference>
<evidence type="ECO:0000313" key="18">
    <source>
        <dbReference type="Proteomes" id="UP000759131"/>
    </source>
</evidence>
<dbReference type="FunFam" id="2.60.40.150:FF:000056">
    <property type="entry name" value="Protein kinase C epsilon"/>
    <property type="match status" value="1"/>
</dbReference>
<keyword evidence="18" id="KW-1185">Reference proteome</keyword>
<dbReference type="GO" id="GO:0004697">
    <property type="term" value="F:diacylglycerol-dependent serine/threonine kinase activity"/>
    <property type="evidence" value="ECO:0007669"/>
    <property type="project" value="UniProtKB-EC"/>
</dbReference>
<dbReference type="PROSITE" id="PS00479">
    <property type="entry name" value="ZF_DAG_PE_1"/>
    <property type="match status" value="1"/>
</dbReference>
<dbReference type="GO" id="GO:0016020">
    <property type="term" value="C:membrane"/>
    <property type="evidence" value="ECO:0007669"/>
    <property type="project" value="UniProtKB-SubCell"/>
</dbReference>
<keyword evidence="6" id="KW-0479">Metal-binding</keyword>
<keyword evidence="3" id="KW-0723">Serine/threonine-protein kinase</keyword>